<feature type="compositionally biased region" description="Polar residues" evidence="1">
    <location>
        <begin position="1"/>
        <end position="21"/>
    </location>
</feature>
<dbReference type="PANTHER" id="PTHR34706:SF1">
    <property type="entry name" value="VWFA DOMAIN-CONTAINING PROTEIN"/>
    <property type="match status" value="1"/>
</dbReference>
<comment type="caution">
    <text evidence="3">The sequence shown here is derived from an EMBL/GenBank/DDBJ whole genome shotgun (WGS) entry which is preliminary data.</text>
</comment>
<feature type="region of interest" description="Disordered" evidence="1">
    <location>
        <begin position="1"/>
        <end position="90"/>
    </location>
</feature>
<dbReference type="OrthoDB" id="2142040at2759"/>
<evidence type="ECO:0000256" key="1">
    <source>
        <dbReference type="SAM" id="MobiDB-lite"/>
    </source>
</evidence>
<evidence type="ECO:0000259" key="2">
    <source>
        <dbReference type="PROSITE" id="PS50234"/>
    </source>
</evidence>
<keyword evidence="4" id="KW-1185">Reference proteome</keyword>
<sequence length="499" mass="54373">MGNTTSSSPSKLRKNSNSISLPQVLRISSPPRQHRHLGPEHIISPYPVPHPDVNTDTNDHHSAESSRALKSQRSHDFYDHGSSSSNFYSDNSSIRRAKSENAAANHFREGFFAAPPPYTREDASRSNLVLSEPSTATSNGFLDVPAASGWAPSHRRAVSASAAQSTSSFHNYQNISSAGHSRSASASTSESGIGYGVGLGYLVGYGYDYEKDDEGGDKNGFESESENVPRSTVDVSVPTTSTARNNYSRLTTDSDEVENVPLSSSPRSDHDGPILSPTTPVIAEGPLDLLRRYDTTFIVDDSVSMAGEKWEETREALASLAEKAAMYDAEGVDIIFLNSSRSFKSMRSASTVRRLFNSVEPQGCSFLALKLEELLKDYLTELENSQSQVHGWKVKPINYIIITDGAPTDDPEPVIAHAAKTLDKGDFPQGQIGIQFVQIGDNPEATEILQQLDDDIAKTYDTRDIVDFTPYNGGPLTSELLLKILLGGIHKRIDRKSVS</sequence>
<reference evidence="3 4" key="1">
    <citation type="journal article" date="2017" name="Mol. Ecol.">
        <title>Comparative and population genomic landscape of Phellinus noxius: A hypervariable fungus causing root rot in trees.</title>
        <authorList>
            <person name="Chung C.L."/>
            <person name="Lee T.J."/>
            <person name="Akiba M."/>
            <person name="Lee H.H."/>
            <person name="Kuo T.H."/>
            <person name="Liu D."/>
            <person name="Ke H.M."/>
            <person name="Yokoi T."/>
            <person name="Roa M.B."/>
            <person name="Lu M.J."/>
            <person name="Chang Y.Y."/>
            <person name="Ann P.J."/>
            <person name="Tsai J.N."/>
            <person name="Chen C.Y."/>
            <person name="Tzean S.S."/>
            <person name="Ota Y."/>
            <person name="Hattori T."/>
            <person name="Sahashi N."/>
            <person name="Liou R.F."/>
            <person name="Kikuchi T."/>
            <person name="Tsai I.J."/>
        </authorList>
    </citation>
    <scope>NUCLEOTIDE SEQUENCE [LARGE SCALE GENOMIC DNA]</scope>
    <source>
        <strain evidence="3 4">FFPRI411160</strain>
    </source>
</reference>
<dbReference type="InParanoid" id="A0A286UN94"/>
<feature type="compositionally biased region" description="Low complexity" evidence="1">
    <location>
        <begin position="228"/>
        <end position="242"/>
    </location>
</feature>
<dbReference type="PANTHER" id="PTHR34706">
    <property type="entry name" value="SLR1338 PROTEIN"/>
    <property type="match status" value="1"/>
</dbReference>
<dbReference type="InterPro" id="IPR036465">
    <property type="entry name" value="vWFA_dom_sf"/>
</dbReference>
<feature type="domain" description="VWFA" evidence="2">
    <location>
        <begin position="294"/>
        <end position="484"/>
    </location>
</feature>
<name>A0A286UN94_9AGAM</name>
<gene>
    <name evidence="3" type="ORF">PNOK_0365900</name>
</gene>
<dbReference type="EMBL" id="NBII01000003">
    <property type="protein sequence ID" value="PAV21032.1"/>
    <property type="molecule type" value="Genomic_DNA"/>
</dbReference>
<feature type="region of interest" description="Disordered" evidence="1">
    <location>
        <begin position="214"/>
        <end position="279"/>
    </location>
</feature>
<accession>A0A286UN94</accession>
<organism evidence="3 4">
    <name type="scientific">Pyrrhoderma noxium</name>
    <dbReference type="NCBI Taxonomy" id="2282107"/>
    <lineage>
        <taxon>Eukaryota</taxon>
        <taxon>Fungi</taxon>
        <taxon>Dikarya</taxon>
        <taxon>Basidiomycota</taxon>
        <taxon>Agaricomycotina</taxon>
        <taxon>Agaricomycetes</taxon>
        <taxon>Hymenochaetales</taxon>
        <taxon>Hymenochaetaceae</taxon>
        <taxon>Pyrrhoderma</taxon>
    </lineage>
</organism>
<dbReference type="AlphaFoldDB" id="A0A286UN94"/>
<evidence type="ECO:0000313" key="4">
    <source>
        <dbReference type="Proteomes" id="UP000217199"/>
    </source>
</evidence>
<dbReference type="InterPro" id="IPR002035">
    <property type="entry name" value="VWF_A"/>
</dbReference>
<proteinExistence type="predicted"/>
<dbReference type="SUPFAM" id="SSF53300">
    <property type="entry name" value="vWA-like"/>
    <property type="match status" value="1"/>
</dbReference>
<dbReference type="Pfam" id="PF00092">
    <property type="entry name" value="VWA"/>
    <property type="match status" value="1"/>
</dbReference>
<dbReference type="Proteomes" id="UP000217199">
    <property type="component" value="Unassembled WGS sequence"/>
</dbReference>
<dbReference type="Gene3D" id="3.40.50.410">
    <property type="entry name" value="von Willebrand factor, type A domain"/>
    <property type="match status" value="1"/>
</dbReference>
<dbReference type="STRING" id="2282107.A0A286UN94"/>
<protein>
    <recommendedName>
        <fullName evidence="2">VWFA domain-containing protein</fullName>
    </recommendedName>
</protein>
<dbReference type="PROSITE" id="PS50234">
    <property type="entry name" value="VWFA"/>
    <property type="match status" value="1"/>
</dbReference>
<evidence type="ECO:0000313" key="3">
    <source>
        <dbReference type="EMBL" id="PAV21032.1"/>
    </source>
</evidence>